<keyword evidence="4" id="KW-0547">Nucleotide-binding</keyword>
<dbReference type="GO" id="GO:0016301">
    <property type="term" value="F:kinase activity"/>
    <property type="evidence" value="ECO:0007669"/>
    <property type="project" value="UniProtKB-KW"/>
</dbReference>
<dbReference type="InterPro" id="IPR050406">
    <property type="entry name" value="FGGY_Carb_Kinase"/>
</dbReference>
<feature type="domain" description="Carbohydrate kinase FGGY C-terminal" evidence="9">
    <location>
        <begin position="269"/>
        <end position="454"/>
    </location>
</feature>
<dbReference type="Gene3D" id="3.30.420.40">
    <property type="match status" value="2"/>
</dbReference>
<dbReference type="Pfam" id="PF00370">
    <property type="entry name" value="FGGY_N"/>
    <property type="match status" value="1"/>
</dbReference>
<evidence type="ECO:0000256" key="5">
    <source>
        <dbReference type="ARBA" id="ARBA00022777"/>
    </source>
</evidence>
<gene>
    <name evidence="10" type="ORF">MUN76_00350</name>
</gene>
<dbReference type="InterPro" id="IPR018484">
    <property type="entry name" value="FGGY_N"/>
</dbReference>
<evidence type="ECO:0000313" key="11">
    <source>
        <dbReference type="Proteomes" id="UP000831775"/>
    </source>
</evidence>
<dbReference type="SUPFAM" id="SSF53067">
    <property type="entry name" value="Actin-like ATPase domain"/>
    <property type="match status" value="2"/>
</dbReference>
<keyword evidence="3" id="KW-0808">Transferase</keyword>
<feature type="domain" description="Carbohydrate kinase FGGY N-terminal" evidence="8">
    <location>
        <begin position="14"/>
        <end position="255"/>
    </location>
</feature>
<keyword evidence="11" id="KW-1185">Reference proteome</keyword>
<dbReference type="InterPro" id="IPR043129">
    <property type="entry name" value="ATPase_NBD"/>
</dbReference>
<dbReference type="InterPro" id="IPR013449">
    <property type="entry name" value="Rhamnulokinase"/>
</dbReference>
<comment type="similarity">
    <text evidence="1">Belongs to the FGGY kinase family.</text>
</comment>
<dbReference type="EMBL" id="CP095043">
    <property type="protein sequence ID" value="UOQ60477.1"/>
    <property type="molecule type" value="Genomic_DNA"/>
</dbReference>
<dbReference type="Pfam" id="PF02782">
    <property type="entry name" value="FGGY_C"/>
    <property type="match status" value="1"/>
</dbReference>
<keyword evidence="5 10" id="KW-0418">Kinase</keyword>
<evidence type="ECO:0000256" key="4">
    <source>
        <dbReference type="ARBA" id="ARBA00022741"/>
    </source>
</evidence>
<accession>A0ABY4FW25</accession>
<keyword evidence="2" id="KW-0119">Carbohydrate metabolism</keyword>
<sequence length="489" mass="51039">MQAPSAALPERRAYAAVDLGASSGRVVLGVPDGDAGWRFTEVHRFANEVSEMEGVDVWDVEHLYAETLVGLRRAGATCESEGYRLAGIGVDSWGVDWTLVDADGRAELPVRSYRGAPDPAPVVAGRPLSVESVYALSGIPDHAINTALRLSAESTLGTADGRTLLFVPDLWVYWLTGKTGTDPTIASTSQLLRADTPAFTPELSSAVGVSNDALPRVHAVGSVVGPLTSEARSATGLGAEVTVFRCAGHDTAAAFAFADPSRDGVAEVLISSGTWSLVGAALAAPLTTEEARLRGFSNEHGATGTLLLQNQTGLWILQECLREWGSPDLASLLESVQRLPFDPRTFTTSAPELFGTGPMETRVRALCIAAGRALPNGRVSVVHAIIDSLAAAYASGVRDTVALTGVQPARIRIVGGGSRNDRLCRLTAELTGLPVIAGPAEATAIGTVAIQAAADGAVSHPAEVFDALDDAHVRHYPTTDTALVKETPA</sequence>
<evidence type="ECO:0000256" key="2">
    <source>
        <dbReference type="ARBA" id="ARBA00022629"/>
    </source>
</evidence>
<evidence type="ECO:0000256" key="3">
    <source>
        <dbReference type="ARBA" id="ARBA00022679"/>
    </source>
</evidence>
<keyword evidence="6" id="KW-0067">ATP-binding</keyword>
<dbReference type="Proteomes" id="UP000831775">
    <property type="component" value="Chromosome"/>
</dbReference>
<evidence type="ECO:0000256" key="7">
    <source>
        <dbReference type="ARBA" id="ARBA00023308"/>
    </source>
</evidence>
<dbReference type="CDD" id="cd07771">
    <property type="entry name" value="ASKHA_NBD_FGGY_RhaB-like"/>
    <property type="match status" value="1"/>
</dbReference>
<evidence type="ECO:0000313" key="10">
    <source>
        <dbReference type="EMBL" id="UOQ60477.1"/>
    </source>
</evidence>
<evidence type="ECO:0000256" key="1">
    <source>
        <dbReference type="ARBA" id="ARBA00009156"/>
    </source>
</evidence>
<evidence type="ECO:0000259" key="9">
    <source>
        <dbReference type="Pfam" id="PF02782"/>
    </source>
</evidence>
<dbReference type="RefSeq" id="WP_244686149.1">
    <property type="nucleotide sequence ID" value="NZ_CP095043.1"/>
</dbReference>
<proteinExistence type="inferred from homology"/>
<keyword evidence="7" id="KW-0684">Rhamnose metabolism</keyword>
<name>A0ABY4FW25_9MICO</name>
<reference evidence="10 11" key="1">
    <citation type="submission" date="2022-04" db="EMBL/GenBank/DDBJ databases">
        <title>Leucobacter sp. isolated from rhizosphere of onion.</title>
        <authorList>
            <person name="Won M."/>
            <person name="Lee C.-M."/>
            <person name="Woen H.-Y."/>
            <person name="Kwon S.-W."/>
        </authorList>
    </citation>
    <scope>NUCLEOTIDE SEQUENCE [LARGE SCALE GENOMIC DNA]</scope>
    <source>
        <strain evidence="10 11">H25R-14</strain>
    </source>
</reference>
<protein>
    <submittedName>
        <fullName evidence="10">FGGY-family carbohydrate kinase</fullName>
    </submittedName>
</protein>
<dbReference type="PANTHER" id="PTHR43095:SF5">
    <property type="entry name" value="XYLULOSE KINASE"/>
    <property type="match status" value="1"/>
</dbReference>
<dbReference type="PANTHER" id="PTHR43095">
    <property type="entry name" value="SUGAR KINASE"/>
    <property type="match status" value="1"/>
</dbReference>
<evidence type="ECO:0000259" key="8">
    <source>
        <dbReference type="Pfam" id="PF00370"/>
    </source>
</evidence>
<dbReference type="InterPro" id="IPR018485">
    <property type="entry name" value="FGGY_C"/>
</dbReference>
<evidence type="ECO:0000256" key="6">
    <source>
        <dbReference type="ARBA" id="ARBA00022840"/>
    </source>
</evidence>
<organism evidence="10 11">
    <name type="scientific">Leucobacter rhizosphaerae</name>
    <dbReference type="NCBI Taxonomy" id="2932245"/>
    <lineage>
        <taxon>Bacteria</taxon>
        <taxon>Bacillati</taxon>
        <taxon>Actinomycetota</taxon>
        <taxon>Actinomycetes</taxon>
        <taxon>Micrococcales</taxon>
        <taxon>Microbacteriaceae</taxon>
        <taxon>Leucobacter</taxon>
    </lineage>
</organism>
<keyword evidence="2" id="KW-0859">Xylose metabolism</keyword>